<evidence type="ECO:0000313" key="2">
    <source>
        <dbReference type="EMBL" id="EKD16496.1"/>
    </source>
</evidence>
<keyword evidence="1" id="KW-0732">Signal</keyword>
<accession>K1WTW4</accession>
<dbReference type="AlphaFoldDB" id="K1WTW4"/>
<reference evidence="2 3" key="1">
    <citation type="journal article" date="2012" name="BMC Genomics">
        <title>Sequencing the genome of Marssonina brunnea reveals fungus-poplar co-evolution.</title>
        <authorList>
            <person name="Zhu S."/>
            <person name="Cao Y.-Z."/>
            <person name="Jiang C."/>
            <person name="Tan B.-Y."/>
            <person name="Wang Z."/>
            <person name="Feng S."/>
            <person name="Zhang L."/>
            <person name="Su X.-H."/>
            <person name="Brejova B."/>
            <person name="Vinar T."/>
            <person name="Xu M."/>
            <person name="Wang M.-X."/>
            <person name="Zhang S.-G."/>
            <person name="Huang M.-R."/>
            <person name="Wu R."/>
            <person name="Zhou Y."/>
        </authorList>
    </citation>
    <scope>NUCLEOTIDE SEQUENCE [LARGE SCALE GENOMIC DNA]</scope>
    <source>
        <strain evidence="2 3">MB_m1</strain>
    </source>
</reference>
<keyword evidence="3" id="KW-1185">Reference proteome</keyword>
<dbReference type="Proteomes" id="UP000006753">
    <property type="component" value="Unassembled WGS sequence"/>
</dbReference>
<organism evidence="2 3">
    <name type="scientific">Marssonina brunnea f. sp. multigermtubi (strain MB_m1)</name>
    <name type="common">Marssonina leaf spot fungus</name>
    <dbReference type="NCBI Taxonomy" id="1072389"/>
    <lineage>
        <taxon>Eukaryota</taxon>
        <taxon>Fungi</taxon>
        <taxon>Dikarya</taxon>
        <taxon>Ascomycota</taxon>
        <taxon>Pezizomycotina</taxon>
        <taxon>Leotiomycetes</taxon>
        <taxon>Helotiales</taxon>
        <taxon>Drepanopezizaceae</taxon>
        <taxon>Drepanopeziza</taxon>
    </lineage>
</organism>
<evidence type="ECO:0000256" key="1">
    <source>
        <dbReference type="SAM" id="SignalP"/>
    </source>
</evidence>
<evidence type="ECO:0000313" key="3">
    <source>
        <dbReference type="Proteomes" id="UP000006753"/>
    </source>
</evidence>
<dbReference type="InParanoid" id="K1WTW4"/>
<dbReference type="GO" id="GO:0008081">
    <property type="term" value="F:phosphoric diester hydrolase activity"/>
    <property type="evidence" value="ECO:0007669"/>
    <property type="project" value="InterPro"/>
</dbReference>
<dbReference type="KEGG" id="mbe:MBM_04965"/>
<dbReference type="GO" id="GO:0006629">
    <property type="term" value="P:lipid metabolic process"/>
    <property type="evidence" value="ECO:0007669"/>
    <property type="project" value="InterPro"/>
</dbReference>
<dbReference type="PANTHER" id="PTHR13593:SF146">
    <property type="entry name" value="PLC-LIKE PHOSPHODIESTERASE"/>
    <property type="match status" value="1"/>
</dbReference>
<sequence length="292" mass="31902">MLFNIIIASFALLGSTIAKSCNGHTELCSRKYSNITQIGTHDSAFVGVLPTDNQFLSVTSQLDGGIRFLQAQTHMERDVLRLCHTSCLLKDAGPLVSYLTTIKKWMDAHPNEVVSLLLTNGDRVDVAKFGADMKTSGLASYAYAPGKRLAMADWPSLQHLIDAKTRLVVFLDYGANTASVPYIMDEFAYYFETGFDVTDNDFSSCALDRPDGTDGSGLMYIVNHFLDVDLFGSVLVPDTVEVHRTNAAKGDGSVGAQAALCSSKWGRRPNVILVDFFETGDVFRVQDALNGF</sequence>
<dbReference type="SUPFAM" id="SSF51695">
    <property type="entry name" value="PLC-like phosphodiesterases"/>
    <property type="match status" value="1"/>
</dbReference>
<dbReference type="PANTHER" id="PTHR13593">
    <property type="match status" value="1"/>
</dbReference>
<dbReference type="InterPro" id="IPR017946">
    <property type="entry name" value="PLC-like_Pdiesterase_TIM-brl"/>
</dbReference>
<dbReference type="HOGENOM" id="CLU_037358_2_1_1"/>
<evidence type="ECO:0008006" key="4">
    <source>
        <dbReference type="Google" id="ProtNLM"/>
    </source>
</evidence>
<dbReference type="eggNOG" id="ENOG502QVX2">
    <property type="taxonomic scope" value="Eukaryota"/>
</dbReference>
<feature type="signal peptide" evidence="1">
    <location>
        <begin position="1"/>
        <end position="18"/>
    </location>
</feature>
<feature type="chain" id="PRO_5003852715" description="PLC-like phosphodiesterase" evidence="1">
    <location>
        <begin position="19"/>
        <end position="292"/>
    </location>
</feature>
<dbReference type="OrthoDB" id="7984201at2759"/>
<name>K1WTW4_MARBU</name>
<gene>
    <name evidence="2" type="ORF">MBM_04965</name>
</gene>
<dbReference type="OMA" id="YYFETPF"/>
<proteinExistence type="predicted"/>
<dbReference type="GeneID" id="18760900"/>
<protein>
    <recommendedName>
        <fullName evidence="4">PLC-like phosphodiesterase</fullName>
    </recommendedName>
</protein>
<dbReference type="Pfam" id="PF26146">
    <property type="entry name" value="PI-PLC_X"/>
    <property type="match status" value="1"/>
</dbReference>
<dbReference type="Gene3D" id="3.20.20.190">
    <property type="entry name" value="Phosphatidylinositol (PI) phosphodiesterase"/>
    <property type="match status" value="1"/>
</dbReference>
<dbReference type="STRING" id="1072389.K1WTW4"/>
<dbReference type="InterPro" id="IPR051057">
    <property type="entry name" value="PI-PLC_domain"/>
</dbReference>
<dbReference type="EMBL" id="JH921438">
    <property type="protein sequence ID" value="EKD16496.1"/>
    <property type="molecule type" value="Genomic_DNA"/>
</dbReference>